<dbReference type="Proteomes" id="UP000245461">
    <property type="component" value="Unassembled WGS sequence"/>
</dbReference>
<reference evidence="2 3" key="1">
    <citation type="submission" date="2018-05" db="EMBL/GenBank/DDBJ databases">
        <title>Zavarzinia sp. HR-AS.</title>
        <authorList>
            <person name="Lee Y."/>
            <person name="Jeon C.O."/>
        </authorList>
    </citation>
    <scope>NUCLEOTIDE SEQUENCE [LARGE SCALE GENOMIC DNA]</scope>
    <source>
        <strain evidence="2 3">HR-AS</strain>
    </source>
</reference>
<feature type="signal peptide" evidence="1">
    <location>
        <begin position="1"/>
        <end position="23"/>
    </location>
</feature>
<evidence type="ECO:0000313" key="3">
    <source>
        <dbReference type="Proteomes" id="UP000245461"/>
    </source>
</evidence>
<proteinExistence type="predicted"/>
<dbReference type="RefSeq" id="WP_109904470.1">
    <property type="nucleotide sequence ID" value="NZ_QGLE01000003.1"/>
</dbReference>
<protein>
    <submittedName>
        <fullName evidence="2">Uncharacterized protein</fullName>
    </submittedName>
</protein>
<comment type="caution">
    <text evidence="2">The sequence shown here is derived from an EMBL/GenBank/DDBJ whole genome shotgun (WGS) entry which is preliminary data.</text>
</comment>
<evidence type="ECO:0000313" key="2">
    <source>
        <dbReference type="EMBL" id="PWR24740.1"/>
    </source>
</evidence>
<accession>A0A317EF32</accession>
<evidence type="ECO:0000256" key="1">
    <source>
        <dbReference type="SAM" id="SignalP"/>
    </source>
</evidence>
<feature type="chain" id="PRO_5016297398" evidence="1">
    <location>
        <begin position="24"/>
        <end position="160"/>
    </location>
</feature>
<gene>
    <name evidence="2" type="ORF">DKG74_08055</name>
</gene>
<dbReference type="OrthoDB" id="7357888at2"/>
<keyword evidence="1" id="KW-0732">Signal</keyword>
<dbReference type="AlphaFoldDB" id="A0A317EF32"/>
<dbReference type="EMBL" id="QGLE01000003">
    <property type="protein sequence ID" value="PWR24740.1"/>
    <property type="molecule type" value="Genomic_DNA"/>
</dbReference>
<keyword evidence="3" id="KW-1185">Reference proteome</keyword>
<name>A0A317EF32_9PROT</name>
<organism evidence="2 3">
    <name type="scientific">Zavarzinia aquatilis</name>
    <dbReference type="NCBI Taxonomy" id="2211142"/>
    <lineage>
        <taxon>Bacteria</taxon>
        <taxon>Pseudomonadati</taxon>
        <taxon>Pseudomonadota</taxon>
        <taxon>Alphaproteobacteria</taxon>
        <taxon>Rhodospirillales</taxon>
        <taxon>Zavarziniaceae</taxon>
        <taxon>Zavarzinia</taxon>
    </lineage>
</organism>
<sequence length="160" mass="17285">MARLVRLAFAVLAILAAVPAARADLDVIRDPAELQGRFSDKTVYGRFPSGDNFREYHAPDGRTAYFQLQCLHAGTWWVTSLPQDFGQIAAGTPVICYDYPTLNDKGDPSCFAVGGPPGRERFYPIGGNPDYTGIPSATVERLLPGNPDNLALDQEGCPGV</sequence>